<proteinExistence type="predicted"/>
<name>A0A6J7X2B0_9CAUD</name>
<evidence type="ECO:0008006" key="3">
    <source>
        <dbReference type="Google" id="ProtNLM"/>
    </source>
</evidence>
<evidence type="ECO:0000256" key="1">
    <source>
        <dbReference type="SAM" id="MobiDB-lite"/>
    </source>
</evidence>
<accession>A0A6J7X2B0</accession>
<protein>
    <recommendedName>
        <fullName evidence="3">Capsid assembly protein</fullName>
    </recommendedName>
</protein>
<feature type="region of interest" description="Disordered" evidence="1">
    <location>
        <begin position="1"/>
        <end position="74"/>
    </location>
</feature>
<feature type="compositionally biased region" description="Polar residues" evidence="1">
    <location>
        <begin position="1"/>
        <end position="15"/>
    </location>
</feature>
<reference evidence="2" key="1">
    <citation type="submission" date="2020-05" db="EMBL/GenBank/DDBJ databases">
        <authorList>
            <person name="Chiriac C."/>
            <person name="Salcher M."/>
            <person name="Ghai R."/>
            <person name="Kavagutti S V."/>
        </authorList>
    </citation>
    <scope>NUCLEOTIDE SEQUENCE</scope>
</reference>
<sequence length="260" mass="28641">MNTETSVEPSGSTGLLDNVSAHEETEANPQHTEIEHRSNPTDVSTSPDDPLERPDWWPENFWKKDSNEPDLEGMAKSWKDLRGKISKGQHNAPADGNYDVSVLGAQTANDNPMAASLVSWATDNGISQAQFDDLASKLRSTAESVMSSDMVDPKVEMEKLGPNGQAMVKDMVDWGRGLVKKGIWSPDEFEEFKIMGGTATGLRALMKVRETYEGRVPIQSVPSAGTPSKEELQAMVGDPKYQSDPAYRQKVERLFHQAFG</sequence>
<gene>
    <name evidence="2" type="ORF">UFOVP382_17</name>
</gene>
<feature type="compositionally biased region" description="Basic and acidic residues" evidence="1">
    <location>
        <begin position="50"/>
        <end position="67"/>
    </location>
</feature>
<organism evidence="2">
    <name type="scientific">uncultured Caudovirales phage</name>
    <dbReference type="NCBI Taxonomy" id="2100421"/>
    <lineage>
        <taxon>Viruses</taxon>
        <taxon>Duplodnaviria</taxon>
        <taxon>Heunggongvirae</taxon>
        <taxon>Uroviricota</taxon>
        <taxon>Caudoviricetes</taxon>
        <taxon>Peduoviridae</taxon>
        <taxon>Maltschvirus</taxon>
        <taxon>Maltschvirus maltsch</taxon>
    </lineage>
</organism>
<evidence type="ECO:0000313" key="2">
    <source>
        <dbReference type="EMBL" id="CAB5223255.1"/>
    </source>
</evidence>
<dbReference type="InterPro" id="IPR008768">
    <property type="entry name" value="Gp9-like"/>
</dbReference>
<dbReference type="EMBL" id="LR798319">
    <property type="protein sequence ID" value="CAB5223255.1"/>
    <property type="molecule type" value="Genomic_DNA"/>
</dbReference>
<dbReference type="GO" id="GO:0019069">
    <property type="term" value="P:viral capsid assembly"/>
    <property type="evidence" value="ECO:0007669"/>
    <property type="project" value="InterPro"/>
</dbReference>
<dbReference type="Pfam" id="PF05396">
    <property type="entry name" value="Phage_T7_Capsid"/>
    <property type="match status" value="1"/>
</dbReference>